<evidence type="ECO:0008006" key="2">
    <source>
        <dbReference type="Google" id="ProtNLM"/>
    </source>
</evidence>
<dbReference type="RefSeq" id="WP_155909893.1">
    <property type="nucleotide sequence ID" value="NZ_KY349138.1"/>
</dbReference>
<evidence type="ECO:0000313" key="1">
    <source>
        <dbReference type="EMBL" id="AQS22414.1"/>
    </source>
</evidence>
<protein>
    <recommendedName>
        <fullName evidence="2">Cupin domain protein</fullName>
    </recommendedName>
</protein>
<organism evidence="1">
    <name type="scientific">Mycolicibacterium sp. CBMA 213</name>
    <dbReference type="NCBI Taxonomy" id="1968788"/>
    <lineage>
        <taxon>Bacteria</taxon>
        <taxon>Bacillati</taxon>
        <taxon>Actinomycetota</taxon>
        <taxon>Actinomycetes</taxon>
        <taxon>Mycobacteriales</taxon>
        <taxon>Mycobacteriaceae</taxon>
        <taxon>Mycolicibacterium</taxon>
    </lineage>
</organism>
<dbReference type="EMBL" id="KY349138">
    <property type="protein sequence ID" value="AQS22414.1"/>
    <property type="molecule type" value="Genomic_DNA"/>
</dbReference>
<sequence>MTETVSTPNAGRSWLAQLLSGQPHQVIANAGQPYLLRHFLIKPNRFCNIYFHRFIGSDDPTPHDHPWSFISICLRGSYLELDNIGRARRRTAGSVVFRPATWRHSVQLERTTDERGAAEKPCSTVIITGPHRRTWGFWCAGERFVPWQQFGPGGCGEPTAPPATTIPTRLNGA</sequence>
<name>A0A1S6GKM0_9MYCO</name>
<geneLocation type="plasmid" evidence="1">
    <name>pCBMA213_2</name>
</geneLocation>
<dbReference type="SUPFAM" id="SSF51182">
    <property type="entry name" value="RmlC-like cupins"/>
    <property type="match status" value="1"/>
</dbReference>
<keyword evidence="1" id="KW-0614">Plasmid</keyword>
<dbReference type="InterPro" id="IPR011051">
    <property type="entry name" value="RmlC_Cupin_sf"/>
</dbReference>
<gene>
    <name evidence="1" type="ORF">pCBMA213_2_00050</name>
</gene>
<proteinExistence type="predicted"/>
<reference evidence="1" key="1">
    <citation type="submission" date="2016-12" db="EMBL/GenBank/DDBJ databases">
        <title>Complete plasmid sequence carrying type IV-like and type VII secretion systems from an atypical mycobacteria strain.</title>
        <authorList>
            <person name="Morgado S."/>
            <person name="Marin M."/>
            <person name="Fonseca E."/>
            <person name="Freitas F."/>
            <person name="Vicente A.C."/>
        </authorList>
    </citation>
    <scope>NUCLEOTIDE SEQUENCE</scope>
    <source>
        <strain evidence="1">CBMA 213</strain>
        <plasmid evidence="1">pCBMA213_2</plasmid>
    </source>
</reference>
<dbReference type="AlphaFoldDB" id="A0A1S6GKM0"/>
<accession>A0A1S6GKM0</accession>